<name>A0AAU7NRQ5_9GAMM</name>
<dbReference type="AlphaFoldDB" id="A0AAU7NRQ5"/>
<dbReference type="PANTHER" id="PTHR30466">
    <property type="entry name" value="FLAVIN REDUCTASE"/>
    <property type="match status" value="1"/>
</dbReference>
<dbReference type="Gene3D" id="2.30.110.10">
    <property type="entry name" value="Electron Transport, Fmn-binding Protein, Chain A"/>
    <property type="match status" value="1"/>
</dbReference>
<dbReference type="KEGG" id="mech:Q9L42_014895"/>
<sequence>MAVNDQEFKNALKLWASGVTVVTSKTEQHGIKGMTATSFSSVSLEPPQILVCINRSTDTGEVMLEGKHFAVNILTAEQQQVSNQFAGGSSQEERFANVAWHEGALGSPVLDEALASLECKVVQQVEAGTHWVVIGQVEEVCCRSGEPLLYFDSAYRELATR</sequence>
<evidence type="ECO:0000259" key="2">
    <source>
        <dbReference type="SMART" id="SM00903"/>
    </source>
</evidence>
<dbReference type="InterPro" id="IPR002563">
    <property type="entry name" value="Flavin_Rdtase-like_dom"/>
</dbReference>
<accession>A0AAU7NRQ5</accession>
<dbReference type="Pfam" id="PF01613">
    <property type="entry name" value="Flavin_Reduct"/>
    <property type="match status" value="1"/>
</dbReference>
<dbReference type="SUPFAM" id="SSF50475">
    <property type="entry name" value="FMN-binding split barrel"/>
    <property type="match status" value="1"/>
</dbReference>
<dbReference type="InterPro" id="IPR012349">
    <property type="entry name" value="Split_barrel_FMN-bd"/>
</dbReference>
<evidence type="ECO:0000313" key="3">
    <source>
        <dbReference type="EMBL" id="XBS19637.1"/>
    </source>
</evidence>
<keyword evidence="4" id="KW-1185">Reference proteome</keyword>
<dbReference type="PANTHER" id="PTHR30466:SF1">
    <property type="entry name" value="FMN REDUCTASE (NADH) RUTF"/>
    <property type="match status" value="1"/>
</dbReference>
<proteinExistence type="predicted"/>
<dbReference type="GO" id="GO:0010181">
    <property type="term" value="F:FMN binding"/>
    <property type="evidence" value="ECO:0007669"/>
    <property type="project" value="InterPro"/>
</dbReference>
<dbReference type="EMBL" id="CP157743">
    <property type="protein sequence ID" value="XBS19637.1"/>
    <property type="molecule type" value="Genomic_DNA"/>
</dbReference>
<keyword evidence="1 3" id="KW-0560">Oxidoreductase</keyword>
<feature type="domain" description="Flavin reductase like" evidence="2">
    <location>
        <begin position="12"/>
        <end position="157"/>
    </location>
</feature>
<dbReference type="InterPro" id="IPR050268">
    <property type="entry name" value="NADH-dep_flavin_reductase"/>
</dbReference>
<organism evidence="3 4">
    <name type="scientific">Methylomarinum roseum</name>
    <dbReference type="NCBI Taxonomy" id="3067653"/>
    <lineage>
        <taxon>Bacteria</taxon>
        <taxon>Pseudomonadati</taxon>
        <taxon>Pseudomonadota</taxon>
        <taxon>Gammaproteobacteria</taxon>
        <taxon>Methylococcales</taxon>
        <taxon>Methylococcaceae</taxon>
        <taxon>Methylomarinum</taxon>
    </lineage>
</organism>
<protein>
    <submittedName>
        <fullName evidence="3">Flavin reductase family protein</fullName>
        <ecNumber evidence="3">1.-.-.-</ecNumber>
    </submittedName>
</protein>
<dbReference type="RefSeq" id="WP_305907620.1">
    <property type="nucleotide sequence ID" value="NZ_CP157743.1"/>
</dbReference>
<reference evidence="3 4" key="1">
    <citation type="journal article" date="2024" name="Microbiology">
        <title>Methylomarinum rosea sp. nov., a novel halophilic methanotrophic bacterium from the hypersaline Lake Elton.</title>
        <authorList>
            <person name="Suleimanov R.Z."/>
            <person name="Oshkin I.Y."/>
            <person name="Danilova O.V."/>
            <person name="Suzina N.E."/>
            <person name="Dedysh S.N."/>
        </authorList>
    </citation>
    <scope>NUCLEOTIDE SEQUENCE [LARGE SCALE GENOMIC DNA]</scope>
    <source>
        <strain evidence="3 4">Ch1-1</strain>
    </source>
</reference>
<dbReference type="GO" id="GO:0042602">
    <property type="term" value="F:riboflavin reductase (NADPH) activity"/>
    <property type="evidence" value="ECO:0007669"/>
    <property type="project" value="TreeGrafter"/>
</dbReference>
<gene>
    <name evidence="3" type="ORF">Q9L42_014895</name>
</gene>
<evidence type="ECO:0000313" key="4">
    <source>
        <dbReference type="Proteomes" id="UP001225378"/>
    </source>
</evidence>
<dbReference type="EC" id="1.-.-.-" evidence="3"/>
<dbReference type="SMART" id="SM00903">
    <property type="entry name" value="Flavin_Reduct"/>
    <property type="match status" value="1"/>
</dbReference>
<dbReference type="Proteomes" id="UP001225378">
    <property type="component" value="Chromosome"/>
</dbReference>
<evidence type="ECO:0000256" key="1">
    <source>
        <dbReference type="ARBA" id="ARBA00023002"/>
    </source>
</evidence>